<reference evidence="2" key="3">
    <citation type="journal article" date="2017" name="Plant Physiol. Biochem.">
        <title>Differential oxidative and antioxidative response of duckweed Lemna minor toward plant growth promoting/inhibiting bacteria.</title>
        <authorList>
            <person name="Ishizawa H."/>
            <person name="Kuroda M."/>
            <person name="Morikawa M."/>
            <person name="Ike M."/>
        </authorList>
    </citation>
    <scope>NUCLEOTIDE SEQUENCE [LARGE SCALE GENOMIC DNA]</scope>
    <source>
        <strain evidence="2">H3</strain>
    </source>
</reference>
<dbReference type="AlphaFoldDB" id="A0A3G9GFQ5"/>
<protein>
    <submittedName>
        <fullName evidence="1">Uncharacterized protein</fullName>
    </submittedName>
</protein>
<reference evidence="1 2" key="2">
    <citation type="journal article" date="2017" name="Genome Announc.">
        <title>Draft genome sequence of Aquitalea magnusonii strain H3, a plant growth-promoting bacterium of duckweed Lemna minor.</title>
        <authorList>
            <person name="Ishizawa H."/>
            <person name="Kuroda M."/>
            <person name="Ike M."/>
        </authorList>
    </citation>
    <scope>NUCLEOTIDE SEQUENCE [LARGE SCALE GENOMIC DNA]</scope>
    <source>
        <strain evidence="1 2">H3</strain>
    </source>
</reference>
<organism evidence="1 2">
    <name type="scientific">Aquitalea magnusonii</name>
    <dbReference type="NCBI Taxonomy" id="332411"/>
    <lineage>
        <taxon>Bacteria</taxon>
        <taxon>Pseudomonadati</taxon>
        <taxon>Pseudomonadota</taxon>
        <taxon>Betaproteobacteria</taxon>
        <taxon>Neisseriales</taxon>
        <taxon>Chromobacteriaceae</taxon>
        <taxon>Aquitalea</taxon>
    </lineage>
</organism>
<dbReference type="KEGG" id="amah:DLM_2047"/>
<dbReference type="RefSeq" id="WP_089083156.1">
    <property type="nucleotide sequence ID" value="NZ_AP018823.1"/>
</dbReference>
<name>A0A3G9GFQ5_9NEIS</name>
<accession>A0A3G9GFQ5</accession>
<dbReference type="OrthoDB" id="8594108at2"/>
<keyword evidence="2" id="KW-1185">Reference proteome</keyword>
<dbReference type="Proteomes" id="UP000198290">
    <property type="component" value="Chromosome"/>
</dbReference>
<proteinExistence type="predicted"/>
<evidence type="ECO:0000313" key="2">
    <source>
        <dbReference type="Proteomes" id="UP000198290"/>
    </source>
</evidence>
<evidence type="ECO:0000313" key="1">
    <source>
        <dbReference type="EMBL" id="BBF85663.1"/>
    </source>
</evidence>
<gene>
    <name evidence="1" type="ORF">DLM_2047</name>
</gene>
<dbReference type="EMBL" id="AP018823">
    <property type="protein sequence ID" value="BBF85663.1"/>
    <property type="molecule type" value="Genomic_DNA"/>
</dbReference>
<sequence>MFLGAVGSFISSSGGALLKAGSSVVTEAASIVEAHPLLAGVAIGVGLYEYVSNPSHLGNSVDTTA</sequence>
<reference evidence="2" key="1">
    <citation type="journal article" date="2017" name="Biotechnol. Biofuels">
        <title>Evaluation of environmental bacterial communities as a factor affecting the growth of duckweed Lemna minor.</title>
        <authorList>
            <person name="Ishizawa H."/>
            <person name="Kuroda M."/>
            <person name="Morikawa M."/>
            <person name="Ike M."/>
        </authorList>
    </citation>
    <scope>NUCLEOTIDE SEQUENCE [LARGE SCALE GENOMIC DNA]</scope>
    <source>
        <strain evidence="2">H3</strain>
    </source>
</reference>